<name>A0ABU7PHM0_9ACTN</name>
<sequence>MRRMTALLGAAALAVPALISVTAEPAQAASGSVTVTTLTRAGGKITTQLTIMNLTTGSLYNGTSGKAVALPKGRYAVSTDIWNNQDDTDTLGAQVVTVSDSNVATTIDARKGKPLTVGLSSSPGTGYSQTLQAHVCGGSNLSLQMGLAGGSNNAGHMYVIPNASKDVQFGYLSLWQKGSDTLIAKGGYTGLPSAPGGTFARGNMTTVSVQARRGPQEGRYGSLYVEPKYTTCTTGMPGQLLNDAFPYTTTLHLTAGTWTLQAEDEADASGGTEIVGDLYRTVSAAPGTAPLSQIFYRSAWGPARTLPYVFAGRLGYDTGEAFDDPSTTGFEASERSTAQLSFGSTVLARGTVTDWGGPDSTFYSGMKSTGWYTLAVTSTRYRPGVTFPTNMLSTASSVKFHFKADPRTDAAVPGFLTQFVPGGLTLNNTATPHTTTAVALWVVRPSVGPNAPTPKDTVKSVKVYASNNGGLTWAYQPVKHSGSAWSVNIANPSSGAISLRSLVTDAAGDTTETTVYRAYALG</sequence>
<keyword evidence="3" id="KW-1185">Reference proteome</keyword>
<evidence type="ECO:0000313" key="3">
    <source>
        <dbReference type="Proteomes" id="UP001344658"/>
    </source>
</evidence>
<organism evidence="2 3">
    <name type="scientific">Actinacidiphila polyblastidii</name>
    <dbReference type="NCBI Taxonomy" id="3110430"/>
    <lineage>
        <taxon>Bacteria</taxon>
        <taxon>Bacillati</taxon>
        <taxon>Actinomycetota</taxon>
        <taxon>Actinomycetes</taxon>
        <taxon>Kitasatosporales</taxon>
        <taxon>Streptomycetaceae</taxon>
        <taxon>Actinacidiphila</taxon>
    </lineage>
</organism>
<feature type="signal peptide" evidence="1">
    <location>
        <begin position="1"/>
        <end position="28"/>
    </location>
</feature>
<keyword evidence="1" id="KW-0732">Signal</keyword>
<protein>
    <submittedName>
        <fullName evidence="2">Uncharacterized protein</fullName>
    </submittedName>
</protein>
<evidence type="ECO:0000313" key="2">
    <source>
        <dbReference type="EMBL" id="MEE4545328.1"/>
    </source>
</evidence>
<dbReference type="RefSeq" id="WP_330798840.1">
    <property type="nucleotide sequence ID" value="NZ_JAZEWV010000027.1"/>
</dbReference>
<evidence type="ECO:0000256" key="1">
    <source>
        <dbReference type="SAM" id="SignalP"/>
    </source>
</evidence>
<proteinExistence type="predicted"/>
<feature type="chain" id="PRO_5046478185" evidence="1">
    <location>
        <begin position="29"/>
        <end position="522"/>
    </location>
</feature>
<accession>A0ABU7PHM0</accession>
<dbReference type="Proteomes" id="UP001344658">
    <property type="component" value="Unassembled WGS sequence"/>
</dbReference>
<gene>
    <name evidence="2" type="ORF">V2S66_25600</name>
</gene>
<reference evidence="2 3" key="1">
    <citation type="submission" date="2023-12" db="EMBL/GenBank/DDBJ databases">
        <title>Streptomyces sp. V4-01.</title>
        <authorList>
            <person name="Somphong A."/>
            <person name="Phongsopitanun W."/>
        </authorList>
    </citation>
    <scope>NUCLEOTIDE SEQUENCE [LARGE SCALE GENOMIC DNA]</scope>
    <source>
        <strain evidence="2 3">V4-01</strain>
    </source>
</reference>
<comment type="caution">
    <text evidence="2">The sequence shown here is derived from an EMBL/GenBank/DDBJ whole genome shotgun (WGS) entry which is preliminary data.</text>
</comment>
<dbReference type="EMBL" id="JAZEWV010000027">
    <property type="protein sequence ID" value="MEE4545328.1"/>
    <property type="molecule type" value="Genomic_DNA"/>
</dbReference>